<reference evidence="11 12" key="1">
    <citation type="submission" date="2019-07" db="EMBL/GenBank/DDBJ databases">
        <title>Buchnera limit thermal tolerance of host aphids.</title>
        <authorList>
            <person name="Zhang B."/>
            <person name="Moran N."/>
        </authorList>
    </citation>
    <scope>NUCLEOTIDE SEQUENCE [LARGE SCALE GENOMIC DNA]</scope>
    <source>
        <strain evidence="11 12">Ago-UT1</strain>
    </source>
</reference>
<keyword evidence="6 9" id="KW-0472">Membrane</keyword>
<comment type="similarity">
    <text evidence="2 9">Belongs to the band 7/mec-2 family. HflK subfamily.</text>
</comment>
<sequence>MAWNKTKNHQPELDPWGKKHSSEKDYSEKKDQKTTREKKNSINFKKFLFNFSSIINHTNNSKNLLNKKIHPFLILIFIAFFVWCASGFYTIKEAERGVVTHFGKFSHLVEPGLNWRPVFINNVQAVNVETVRELATSGIMLTSDENVVRVEMNVQYKITNPSNYLFSVAYPDDSLRQATDSALRGVIGRSTMDRILTEGRTLVRHDTQKEIEETIRPYHMGLTVLDVNFQTARPPEEVKSAFDDAIAARENREQYVREAESYANEVQPKAHGKAQRILEEAKAYSSRIILEAQGEIIRFLKILPEYKKAKEITLKRIYIESMEKLLSNTKKIFIDKNSDSTFFLSLNNFINDKQDNNTPFLNSTKPVQNKYNFSKKDQGINYLSSLSPDNFLKRQRTNSIHNDIKNTERE</sequence>
<dbReference type="GO" id="GO:0006508">
    <property type="term" value="P:proteolysis"/>
    <property type="evidence" value="ECO:0007669"/>
    <property type="project" value="UniProtKB-KW"/>
</dbReference>
<comment type="subunit">
    <text evidence="3 9">HflC and HflK may interact to form a multimeric complex.</text>
</comment>
<evidence type="ECO:0000256" key="6">
    <source>
        <dbReference type="ARBA" id="ARBA00023136"/>
    </source>
</evidence>
<dbReference type="AlphaFoldDB" id="A0A5J6ZAY8"/>
<dbReference type="GO" id="GO:0016020">
    <property type="term" value="C:membrane"/>
    <property type="evidence" value="ECO:0007669"/>
    <property type="project" value="UniProtKB-SubCell"/>
</dbReference>
<keyword evidence="11" id="KW-0378">Hydrolase</keyword>
<evidence type="ECO:0000256" key="3">
    <source>
        <dbReference type="ARBA" id="ARBA00011290"/>
    </source>
</evidence>
<comment type="function">
    <text evidence="7 9">HflC and HflK could encode or regulate a protease.</text>
</comment>
<evidence type="ECO:0000313" key="11">
    <source>
        <dbReference type="EMBL" id="QFQ31828.1"/>
    </source>
</evidence>
<keyword evidence="4 9" id="KW-0812">Transmembrane</keyword>
<dbReference type="Gene3D" id="3.30.479.30">
    <property type="entry name" value="Band 7 domain"/>
    <property type="match status" value="1"/>
</dbReference>
<proteinExistence type="inferred from homology"/>
<dbReference type="PRINTS" id="PR00721">
    <property type="entry name" value="STOMATIN"/>
</dbReference>
<dbReference type="Proteomes" id="UP000326914">
    <property type="component" value="Chromosome"/>
</dbReference>
<comment type="subcellular location">
    <subcellularLocation>
        <location evidence="1">Membrane</location>
        <topology evidence="1">Single-pass membrane protein</topology>
    </subcellularLocation>
</comment>
<accession>A0A5J6ZAY8</accession>
<dbReference type="FunFam" id="3.30.479.30:FF:000007">
    <property type="entry name" value="Protein HflK"/>
    <property type="match status" value="1"/>
</dbReference>
<evidence type="ECO:0000256" key="2">
    <source>
        <dbReference type="ARBA" id="ARBA00006971"/>
    </source>
</evidence>
<dbReference type="RefSeq" id="WP_158345778.1">
    <property type="nucleotide sequence ID" value="NZ_CP042426.1"/>
</dbReference>
<evidence type="ECO:0000313" key="12">
    <source>
        <dbReference type="Proteomes" id="UP000326914"/>
    </source>
</evidence>
<evidence type="ECO:0000256" key="8">
    <source>
        <dbReference type="ARBA" id="ARBA00067771"/>
    </source>
</evidence>
<feature type="region of interest" description="Disordered" evidence="10">
    <location>
        <begin position="1"/>
        <end position="37"/>
    </location>
</feature>
<keyword evidence="5 9" id="KW-1133">Transmembrane helix</keyword>
<feature type="compositionally biased region" description="Basic and acidic residues" evidence="10">
    <location>
        <begin position="9"/>
        <end position="37"/>
    </location>
</feature>
<name>A0A5J6ZAY8_9GAMM</name>
<dbReference type="SMART" id="SM00244">
    <property type="entry name" value="PHB"/>
    <property type="match status" value="1"/>
</dbReference>
<gene>
    <name evidence="11" type="primary">hflK</name>
    <name evidence="11" type="ORF">FQV32_00010</name>
</gene>
<protein>
    <recommendedName>
        <fullName evidence="8 9">Protein HflK</fullName>
    </recommendedName>
</protein>
<evidence type="ECO:0000256" key="10">
    <source>
        <dbReference type="SAM" id="MobiDB-lite"/>
    </source>
</evidence>
<dbReference type="EMBL" id="CP042426">
    <property type="protein sequence ID" value="QFQ31828.1"/>
    <property type="molecule type" value="Genomic_DNA"/>
</dbReference>
<evidence type="ECO:0000256" key="1">
    <source>
        <dbReference type="ARBA" id="ARBA00004167"/>
    </source>
</evidence>
<dbReference type="NCBIfam" id="TIGR01933">
    <property type="entry name" value="hflK"/>
    <property type="match status" value="1"/>
</dbReference>
<dbReference type="InterPro" id="IPR036013">
    <property type="entry name" value="Band_7/SPFH_dom_sf"/>
</dbReference>
<keyword evidence="11" id="KW-0645">Protease</keyword>
<dbReference type="CDD" id="cd03404">
    <property type="entry name" value="SPFH_HflK"/>
    <property type="match status" value="1"/>
</dbReference>
<dbReference type="InterPro" id="IPR001972">
    <property type="entry name" value="Stomatin_HflK_fam"/>
</dbReference>
<dbReference type="Pfam" id="PF01145">
    <property type="entry name" value="Band_7"/>
    <property type="match status" value="1"/>
</dbReference>
<dbReference type="PANTHER" id="PTHR43327">
    <property type="entry name" value="STOMATIN-LIKE PROTEIN 2, MITOCHONDRIAL"/>
    <property type="match status" value="1"/>
</dbReference>
<organism evidence="11 12">
    <name type="scientific">Buchnera aphidicola</name>
    <name type="common">Aphis gossypii</name>
    <dbReference type="NCBI Taxonomy" id="98785"/>
    <lineage>
        <taxon>Bacteria</taxon>
        <taxon>Pseudomonadati</taxon>
        <taxon>Pseudomonadota</taxon>
        <taxon>Gammaproteobacteria</taxon>
        <taxon>Enterobacterales</taxon>
        <taxon>Erwiniaceae</taxon>
        <taxon>Buchnera</taxon>
    </lineage>
</organism>
<dbReference type="PANTHER" id="PTHR43327:SF2">
    <property type="entry name" value="MODULATOR OF FTSH PROTEASE HFLK"/>
    <property type="match status" value="1"/>
</dbReference>
<evidence type="ECO:0000256" key="4">
    <source>
        <dbReference type="ARBA" id="ARBA00022692"/>
    </source>
</evidence>
<evidence type="ECO:0000256" key="5">
    <source>
        <dbReference type="ARBA" id="ARBA00022989"/>
    </source>
</evidence>
<dbReference type="GO" id="GO:0008233">
    <property type="term" value="F:peptidase activity"/>
    <property type="evidence" value="ECO:0007669"/>
    <property type="project" value="UniProtKB-KW"/>
</dbReference>
<dbReference type="InterPro" id="IPR001107">
    <property type="entry name" value="Band_7"/>
</dbReference>
<dbReference type="InterPro" id="IPR010201">
    <property type="entry name" value="HflK"/>
</dbReference>
<dbReference type="OrthoDB" id="9779595at2"/>
<feature type="transmembrane region" description="Helical" evidence="9">
    <location>
        <begin position="72"/>
        <end position="91"/>
    </location>
</feature>
<dbReference type="SUPFAM" id="SSF117892">
    <property type="entry name" value="Band 7/SPFH domain"/>
    <property type="match status" value="1"/>
</dbReference>
<evidence type="ECO:0000256" key="9">
    <source>
        <dbReference type="RuleBase" id="RU364113"/>
    </source>
</evidence>
<dbReference type="InterPro" id="IPR050710">
    <property type="entry name" value="Band7/mec-2_domain"/>
</dbReference>
<evidence type="ECO:0000256" key="7">
    <source>
        <dbReference type="ARBA" id="ARBA00054652"/>
    </source>
</evidence>